<dbReference type="CDD" id="cd05739">
    <property type="entry name" value="IgI_3_RPTP_IIa_LAR_like"/>
    <property type="match status" value="1"/>
</dbReference>
<evidence type="ECO:0000256" key="26">
    <source>
        <dbReference type="ARBA" id="ARBA00034102"/>
    </source>
</evidence>
<keyword evidence="9" id="KW-0771">Synaptosome</keyword>
<feature type="domain" description="Tyrosine specific protein phosphatases" evidence="34">
    <location>
        <begin position="1530"/>
        <end position="1601"/>
    </location>
</feature>
<evidence type="ECO:0000313" key="37">
    <source>
        <dbReference type="Ensembl" id="ENSPCEP00000025476.1"/>
    </source>
</evidence>
<keyword evidence="25" id="KW-0968">Cytoplasmic vesicle</keyword>
<feature type="compositionally biased region" description="Polar residues" evidence="30">
    <location>
        <begin position="414"/>
        <end position="428"/>
    </location>
</feature>
<dbReference type="GO" id="GO:0030672">
    <property type="term" value="C:synaptic vesicle membrane"/>
    <property type="evidence" value="ECO:0007669"/>
    <property type="project" value="UniProtKB-SubCell"/>
</dbReference>
<dbReference type="FunFam" id="2.60.40.10:FF:000027">
    <property type="entry name" value="receptor-type tyrosine-protein phosphatase delta isoform X1"/>
    <property type="match status" value="1"/>
</dbReference>
<dbReference type="CDD" id="cd14624">
    <property type="entry name" value="R-PTPc-D-1"/>
    <property type="match status" value="1"/>
</dbReference>
<feature type="domain" description="Fibronectin type-III" evidence="36">
    <location>
        <begin position="332"/>
        <end position="422"/>
    </location>
</feature>
<dbReference type="InterPro" id="IPR007110">
    <property type="entry name" value="Ig-like_dom"/>
</dbReference>
<dbReference type="FunFam" id="2.60.40.10:FF:000144">
    <property type="entry name" value="receptor-type tyrosine-protein phosphatase delta isoform X1"/>
    <property type="match status" value="1"/>
</dbReference>
<dbReference type="InterPro" id="IPR013098">
    <property type="entry name" value="Ig_I-set"/>
</dbReference>
<evidence type="ECO:0000256" key="13">
    <source>
        <dbReference type="ARBA" id="ARBA00022737"/>
    </source>
</evidence>
<evidence type="ECO:0000256" key="29">
    <source>
        <dbReference type="ARBA" id="ARBA00073611"/>
    </source>
</evidence>
<keyword evidence="10" id="KW-0358">Heparin-binding</keyword>
<dbReference type="InterPro" id="IPR000387">
    <property type="entry name" value="Tyr_Pase_dom"/>
</dbReference>
<comment type="subcellular location">
    <subcellularLocation>
        <location evidence="1">Cell membrane</location>
        <topology evidence="1">Single-pass type I membrane protein</topology>
    </subcellularLocation>
    <subcellularLocation>
        <location evidence="4">Cell projection</location>
        <location evidence="4">Axon</location>
    </subcellularLocation>
    <subcellularLocation>
        <location evidence="5">Cell projection</location>
        <location evidence="5">Growth cone</location>
    </subcellularLocation>
    <subcellularLocation>
        <location evidence="2">Cytoplasmic vesicle</location>
        <location evidence="2">Secretory vesicle</location>
        <location evidence="2">Synaptic vesicle membrane</location>
    </subcellularLocation>
    <subcellularLocation>
        <location evidence="3">Perikaryon</location>
    </subcellularLocation>
    <subcellularLocation>
        <location evidence="27">Postsynaptic density</location>
    </subcellularLocation>
    <subcellularLocation>
        <location evidence="26">Synapse</location>
        <location evidence="26">Synaptosome</location>
    </subcellularLocation>
</comment>
<feature type="domain" description="Fibronectin type-III" evidence="36">
    <location>
        <begin position="427"/>
        <end position="523"/>
    </location>
</feature>
<keyword evidence="13" id="KW-0677">Repeat</keyword>
<dbReference type="SMART" id="SM00404">
    <property type="entry name" value="PTPc_motif"/>
    <property type="match status" value="2"/>
</dbReference>
<evidence type="ECO:0000256" key="1">
    <source>
        <dbReference type="ARBA" id="ARBA00004251"/>
    </source>
</evidence>
<proteinExistence type="inferred from homology"/>
<dbReference type="SMART" id="SM00194">
    <property type="entry name" value="PTPc"/>
    <property type="match status" value="2"/>
</dbReference>
<dbReference type="InterPro" id="IPR003961">
    <property type="entry name" value="FN3_dom"/>
</dbReference>
<keyword evidence="20" id="KW-1015">Disulfide bond</keyword>
<dbReference type="PROSITE" id="PS50853">
    <property type="entry name" value="FN3"/>
    <property type="match status" value="8"/>
</dbReference>
<evidence type="ECO:0000256" key="9">
    <source>
        <dbReference type="ARBA" id="ARBA00022599"/>
    </source>
</evidence>
<keyword evidence="16" id="KW-0904">Protein phosphatase</keyword>
<dbReference type="InterPro" id="IPR003595">
    <property type="entry name" value="Tyr_Pase_cat"/>
</dbReference>
<keyword evidence="15" id="KW-0130">Cell adhesion</keyword>
<evidence type="ECO:0000256" key="14">
    <source>
        <dbReference type="ARBA" id="ARBA00022801"/>
    </source>
</evidence>
<keyword evidence="18" id="KW-0770">Synapse</keyword>
<feature type="domain" description="Fibronectin type-III" evidence="36">
    <location>
        <begin position="821"/>
        <end position="918"/>
    </location>
</feature>
<dbReference type="Gene3D" id="3.90.190.10">
    <property type="entry name" value="Protein tyrosine phosphatase superfamily"/>
    <property type="match status" value="2"/>
</dbReference>
<dbReference type="FunFam" id="2.60.40.10:FF:000023">
    <property type="entry name" value="receptor-type tyrosine-protein phosphatase delta isoform X2"/>
    <property type="match status" value="1"/>
</dbReference>
<dbReference type="FunFam" id="2.60.40.10:FF:000066">
    <property type="entry name" value="receptor-type tyrosine-protein phosphatase delta isoform X1"/>
    <property type="match status" value="1"/>
</dbReference>
<dbReference type="CDD" id="cd14628">
    <property type="entry name" value="R-PTP-D-2"/>
    <property type="match status" value="1"/>
</dbReference>
<feature type="domain" description="Fibronectin type-III" evidence="36">
    <location>
        <begin position="525"/>
        <end position="614"/>
    </location>
</feature>
<dbReference type="Pfam" id="PF00041">
    <property type="entry name" value="fn3"/>
    <property type="match status" value="7"/>
</dbReference>
<dbReference type="PRINTS" id="PR00700">
    <property type="entry name" value="PRTYPHPHTASE"/>
</dbReference>
<dbReference type="Pfam" id="PF13927">
    <property type="entry name" value="Ig_3"/>
    <property type="match status" value="2"/>
</dbReference>
<keyword evidence="38" id="KW-1185">Reference proteome</keyword>
<sequence>MLVPSCRMMHIVRPVVVLLCFLLSADAETPPKFTRTPVDQTGVSGGVASFICQATGDPRPKIVWNKKGKKVSNQRFEVIEFDDGSGSVLRIQPLRTPRDEAIYECVASNSVGEISVSTRLTVLREDQIPRGFPTIDMGPQLKVVERTRTATMLCAASGNPDPEITWFKDFLPVDTSNNNGRIKQLRSESIGGTPIRGALQIELSEESDQGKYECVATNSAGTRYSAPANLYVRELREVRRVPPRFSIPPTNHEIMPGGSVNITCVAVGSPMPYVKWMLGAEDLTPEDDMPIGRNVLELNDVRQSANYTCVAMSTLGVIEAIAQITVKALPKPPGTPVVTESTATSITLTWDSGNPEPVSYYIIQHKPKTSEELYKEIDGVATTRYSVAGLSPYSEYEFRVVAVNNIGRGPPSEPVSTRTSEQAPSSAPRSVQARMLSSTTILVQWEEPEEPNGQIQGYRVYYTMDPTQHVNSWMKHNVADSHITTIGNLVPQKTYSVKVLAFTSVGDGPLSTDIQVITQTGVPGQPLNFKAEPESETSILLSWTPPRSETISSYELVYKDGDQGEEQRVSVEPATSYRLQSLKPNSLYYFRLAARSPQGLGASTAEISARTMQSKPSAPPQDISCTSPSSTSILVSWHPPPVEKQNGIITEYSIKYTEIDGEDEKPHEILGITSDTTQYLLERLEKWTEYRISVTAHTDVGPGPESLSVLIRTDEDVPSGPPRKVEVEAVNSTSVKVSWRSPVPNKQHGQIRGYQVHYVRMENGEPKGQPMLKDVMLADAQEMIISGLQPETTYSLTVTAYTTKGDGARSKPKLVSTMGAVPGKPRLVISHTQMKTALIQWHPPVDTFGPLQGYRLKFGRKDLDMFTTLEFSEKEDHFTATDIHKGASYLFKLSARNKVGYGEEMVKEISIPEEVPSGFPQSLHSESTTSTSVQLTWQPPVLAERNGIITRYTLLYRDINVVHHPIELPIVPADTTMTLSGLKPDTTYDVKVRAHTIKGPGPYSPSVQFRTLPVDQVFAKNFHVKAVMKTSVLLSWEIPENYNSAMPFKILYDDGKMVVEVDGRATQKLIINLKPETSYSFVLTNRGNSAGGLQHRVTAKTAPDVLRTKPVFIGKTNLDGMITVELPEVPANENIKGYYIVIVPLKKSHGKFIKPWESPDEMELDELLKEIVRKRRSIRLGREVELKPYIAAHFEVLPTEFTLGDKKQYGGFENKQLQSGQEYVFFVLAVMEHSESTMYATSPYSDPVVSMDLDPQPITDEEEGLIWVVGPVLAVVFIICIVIAILLYKRKRAESDSRKSSIPNSKEIPSHHPTDPVELRRLNFQTPGMASHPPIPILELADHIERLKANDNLKFSQEYESIDPGQQFTWEHSNLEVNKPKNRYANVIAYDHSRVLLSAIEGIPGSDYVNANYIDGYRKQNAYIATQGALPETFGDFWRMMWEQRGATVVMMTKLEERSRVKCDQYWPSRGTETYGLIQVTLLDTVELATYCVRTFALYKNGSSEKREVRQFQFTAWPDHGVPEHPTPFLAFLRRVKTCNPPDAGPMVVHCSAGVGRTGCFIVIDAMLERIKHEKTVDIYGHVTLMRAQRNYMVQTEDQYIFIHDALLEAVTCGNTEVPARNLYAYIQKLTQIETGENVTGMELEFKRLASSKAHTSRFISANLPCNKFKNRLVNIMPYESTRVCLQPIRGVEGSDYINASFIDGYRQQKAYIATQGPLAETTEDFWRLLWEHNSTIVVMLTKLREMGREKCHQYWPAERSARYQYFVVDPMAEYNMPQYILREFKVTDARDGQSRTVRQFQFTDWPEQGVPKSGEGFIDFIGQVHKTKEQFGQDGPISVHCSAGVGRTGVFITLSIVLERMRYEGVVDIFQTVKMLRTQRPAMVQTEDQYQFSYRAALEYLGSFDHYAT</sequence>
<evidence type="ECO:0000256" key="2">
    <source>
        <dbReference type="ARBA" id="ARBA00004432"/>
    </source>
</evidence>
<dbReference type="PANTHER" id="PTHR46957:SF11">
    <property type="entry name" value="PROTEIN-TYROSINE-PHOSPHATASE"/>
    <property type="match status" value="1"/>
</dbReference>
<evidence type="ECO:0000256" key="32">
    <source>
        <dbReference type="SAM" id="SignalP"/>
    </source>
</evidence>
<dbReference type="PROSITE" id="PS50056">
    <property type="entry name" value="TYR_PHOSPHATASE_2"/>
    <property type="match status" value="2"/>
</dbReference>
<dbReference type="PROSITE" id="PS50835">
    <property type="entry name" value="IG_LIKE"/>
    <property type="match status" value="3"/>
</dbReference>
<keyword evidence="17 31" id="KW-1133">Transmembrane helix</keyword>
<dbReference type="GO" id="GO:0030426">
    <property type="term" value="C:growth cone"/>
    <property type="evidence" value="ECO:0007669"/>
    <property type="project" value="UniProtKB-SubCell"/>
</dbReference>
<keyword evidence="8" id="KW-1003">Cell membrane</keyword>
<keyword evidence="23" id="KW-0966">Cell projection</keyword>
<keyword evidence="12 32" id="KW-0732">Signal</keyword>
<dbReference type="InterPro" id="IPR050713">
    <property type="entry name" value="RTP_Phos/Ushers"/>
</dbReference>
<evidence type="ECO:0000256" key="16">
    <source>
        <dbReference type="ARBA" id="ARBA00022912"/>
    </source>
</evidence>
<dbReference type="GO" id="GO:0008201">
    <property type="term" value="F:heparin binding"/>
    <property type="evidence" value="ECO:0007669"/>
    <property type="project" value="UniProtKB-KW"/>
</dbReference>
<comment type="catalytic activity">
    <reaction evidence="28">
        <text>O-phospho-L-tyrosyl-[protein] + H2O = L-tyrosyl-[protein] + phosphate</text>
        <dbReference type="Rhea" id="RHEA:10684"/>
        <dbReference type="Rhea" id="RHEA-COMP:10136"/>
        <dbReference type="Rhea" id="RHEA-COMP:20101"/>
        <dbReference type="ChEBI" id="CHEBI:15377"/>
        <dbReference type="ChEBI" id="CHEBI:43474"/>
        <dbReference type="ChEBI" id="CHEBI:46858"/>
        <dbReference type="ChEBI" id="CHEBI:61978"/>
        <dbReference type="EC" id="3.1.3.48"/>
    </reaction>
</comment>
<dbReference type="Proteomes" id="UP000694393">
    <property type="component" value="Unplaced"/>
</dbReference>
<evidence type="ECO:0000256" key="17">
    <source>
        <dbReference type="ARBA" id="ARBA00022989"/>
    </source>
</evidence>
<keyword evidence="11 31" id="KW-0812">Transmembrane</keyword>
<evidence type="ECO:0000256" key="19">
    <source>
        <dbReference type="ARBA" id="ARBA00023136"/>
    </source>
</evidence>
<evidence type="ECO:0000256" key="15">
    <source>
        <dbReference type="ARBA" id="ARBA00022889"/>
    </source>
</evidence>
<evidence type="ECO:0000256" key="25">
    <source>
        <dbReference type="ARBA" id="ARBA00023329"/>
    </source>
</evidence>
<protein>
    <recommendedName>
        <fullName evidence="29">Receptor-type tyrosine-protein phosphatase S</fullName>
        <ecNumber evidence="7">3.1.3.48</ecNumber>
    </recommendedName>
</protein>
<evidence type="ECO:0000256" key="8">
    <source>
        <dbReference type="ARBA" id="ARBA00022475"/>
    </source>
</evidence>
<feature type="domain" description="Fibronectin type-III" evidence="36">
    <location>
        <begin position="1018"/>
        <end position="1104"/>
    </location>
</feature>
<dbReference type="Ensembl" id="ENSPCET00000026327.1">
    <property type="protein sequence ID" value="ENSPCEP00000025476.1"/>
    <property type="gene ID" value="ENSPCEG00000019181.1"/>
</dbReference>
<feature type="transmembrane region" description="Helical" evidence="31">
    <location>
        <begin position="1265"/>
        <end position="1288"/>
    </location>
</feature>
<dbReference type="PROSITE" id="PS00383">
    <property type="entry name" value="TYR_PHOSPHATASE_1"/>
    <property type="match status" value="2"/>
</dbReference>
<organism evidence="37 38">
    <name type="scientific">Pelusios castaneus</name>
    <name type="common">West African mud turtle</name>
    <dbReference type="NCBI Taxonomy" id="367368"/>
    <lineage>
        <taxon>Eukaryota</taxon>
        <taxon>Metazoa</taxon>
        <taxon>Chordata</taxon>
        <taxon>Craniata</taxon>
        <taxon>Vertebrata</taxon>
        <taxon>Euteleostomi</taxon>
        <taxon>Archelosauria</taxon>
        <taxon>Testudinata</taxon>
        <taxon>Testudines</taxon>
        <taxon>Pleurodira</taxon>
        <taxon>Pelomedusidae</taxon>
        <taxon>Pelusios</taxon>
    </lineage>
</organism>
<dbReference type="GO" id="GO:0050808">
    <property type="term" value="P:synapse organization"/>
    <property type="evidence" value="ECO:0007669"/>
    <property type="project" value="UniProtKB-ARBA"/>
</dbReference>
<evidence type="ECO:0000256" key="31">
    <source>
        <dbReference type="SAM" id="Phobius"/>
    </source>
</evidence>
<evidence type="ECO:0000256" key="5">
    <source>
        <dbReference type="ARBA" id="ARBA00004624"/>
    </source>
</evidence>
<dbReference type="SMART" id="SM00060">
    <property type="entry name" value="FN3"/>
    <property type="match status" value="8"/>
</dbReference>
<dbReference type="InterPro" id="IPR036116">
    <property type="entry name" value="FN3_sf"/>
</dbReference>
<dbReference type="InterPro" id="IPR029021">
    <property type="entry name" value="Prot-tyrosine_phosphatase-like"/>
</dbReference>
<accession>A0A8C8SY20</accession>
<dbReference type="GO" id="GO:0043204">
    <property type="term" value="C:perikaryon"/>
    <property type="evidence" value="ECO:0007669"/>
    <property type="project" value="UniProtKB-SubCell"/>
</dbReference>
<evidence type="ECO:0000259" key="35">
    <source>
        <dbReference type="PROSITE" id="PS50835"/>
    </source>
</evidence>
<dbReference type="PRINTS" id="PR00014">
    <property type="entry name" value="FNTYPEIII"/>
</dbReference>
<evidence type="ECO:0000256" key="24">
    <source>
        <dbReference type="ARBA" id="ARBA00023319"/>
    </source>
</evidence>
<evidence type="ECO:0000256" key="10">
    <source>
        <dbReference type="ARBA" id="ARBA00022674"/>
    </source>
</evidence>
<keyword evidence="19 31" id="KW-0472">Membrane</keyword>
<dbReference type="FunFam" id="2.60.40.10:FF:000036">
    <property type="entry name" value="receptor-type tyrosine-protein phosphatase delta isoform X1"/>
    <property type="match status" value="1"/>
</dbReference>
<dbReference type="FunFam" id="2.60.40.10:FF:000128">
    <property type="entry name" value="receptor-type tyrosine-protein phosphatase delta isoform X2"/>
    <property type="match status" value="1"/>
</dbReference>
<evidence type="ECO:0000256" key="6">
    <source>
        <dbReference type="ARBA" id="ARBA00010504"/>
    </source>
</evidence>
<evidence type="ECO:0000256" key="27">
    <source>
        <dbReference type="ARBA" id="ARBA00034105"/>
    </source>
</evidence>
<dbReference type="FunFam" id="3.90.190.10:FF:000001">
    <property type="entry name" value="Receptor-type tyrosine-protein phosphatase F isoform A"/>
    <property type="match status" value="1"/>
</dbReference>
<dbReference type="InterPro" id="IPR016130">
    <property type="entry name" value="Tyr_Pase_AS"/>
</dbReference>
<evidence type="ECO:0000259" key="34">
    <source>
        <dbReference type="PROSITE" id="PS50056"/>
    </source>
</evidence>
<feature type="chain" id="PRO_5034735924" description="Receptor-type tyrosine-protein phosphatase S" evidence="32">
    <location>
        <begin position="28"/>
        <end position="1910"/>
    </location>
</feature>
<evidence type="ECO:0000256" key="18">
    <source>
        <dbReference type="ARBA" id="ARBA00023018"/>
    </source>
</evidence>
<evidence type="ECO:0000256" key="20">
    <source>
        <dbReference type="ARBA" id="ARBA00023157"/>
    </source>
</evidence>
<feature type="domain" description="Ig-like" evidence="35">
    <location>
        <begin position="31"/>
        <end position="121"/>
    </location>
</feature>
<evidence type="ECO:0000256" key="3">
    <source>
        <dbReference type="ARBA" id="ARBA00004484"/>
    </source>
</evidence>
<feature type="domain" description="Fibronectin type-III" evidence="36">
    <location>
        <begin position="619"/>
        <end position="716"/>
    </location>
</feature>
<keyword evidence="21" id="KW-0675">Receptor</keyword>
<dbReference type="FunFam" id="2.60.40.10:FF:000068">
    <property type="entry name" value="receptor-type tyrosine-protein phosphatase delta isoform X1"/>
    <property type="match status" value="1"/>
</dbReference>
<dbReference type="PROSITE" id="PS50055">
    <property type="entry name" value="TYR_PHOSPHATASE_PTP"/>
    <property type="match status" value="2"/>
</dbReference>
<dbReference type="SMART" id="SM00409">
    <property type="entry name" value="IG"/>
    <property type="match status" value="4"/>
</dbReference>
<evidence type="ECO:0000256" key="28">
    <source>
        <dbReference type="ARBA" id="ARBA00051722"/>
    </source>
</evidence>
<evidence type="ECO:0000259" key="36">
    <source>
        <dbReference type="PROSITE" id="PS50853"/>
    </source>
</evidence>
<feature type="domain" description="Tyrosine specific protein phosphatases" evidence="34">
    <location>
        <begin position="1819"/>
        <end position="1892"/>
    </location>
</feature>
<dbReference type="GO" id="GO:0007155">
    <property type="term" value="P:cell adhesion"/>
    <property type="evidence" value="ECO:0007669"/>
    <property type="project" value="UniProtKB-KW"/>
</dbReference>
<dbReference type="InterPro" id="IPR000242">
    <property type="entry name" value="PTP_cat"/>
</dbReference>
<dbReference type="CDD" id="cd05738">
    <property type="entry name" value="IgI_2_RPTP_IIa_LAR_like"/>
    <property type="match status" value="1"/>
</dbReference>
<feature type="region of interest" description="Disordered" evidence="30">
    <location>
        <begin position="1298"/>
        <end position="1317"/>
    </location>
</feature>
<dbReference type="InterPro" id="IPR045905">
    <property type="entry name" value="R-PTP-delta_cat"/>
</dbReference>
<feature type="compositionally biased region" description="Basic and acidic residues" evidence="30">
    <location>
        <begin position="1308"/>
        <end position="1317"/>
    </location>
</feature>
<dbReference type="SMART" id="SM00408">
    <property type="entry name" value="IGc2"/>
    <property type="match status" value="3"/>
</dbReference>
<feature type="domain" description="Tyrosine-protein phosphatase" evidence="33">
    <location>
        <begin position="1355"/>
        <end position="1610"/>
    </location>
</feature>
<dbReference type="SUPFAM" id="SSF52799">
    <property type="entry name" value="(Phosphotyrosine protein) phosphatases II"/>
    <property type="match status" value="2"/>
</dbReference>
<evidence type="ECO:0000256" key="23">
    <source>
        <dbReference type="ARBA" id="ARBA00023273"/>
    </source>
</evidence>
<reference evidence="37" key="2">
    <citation type="submission" date="2025-09" db="UniProtKB">
        <authorList>
            <consortium name="Ensembl"/>
        </authorList>
    </citation>
    <scope>IDENTIFICATION</scope>
</reference>
<evidence type="ECO:0000256" key="12">
    <source>
        <dbReference type="ARBA" id="ARBA00022729"/>
    </source>
</evidence>
<dbReference type="FunFam" id="2.60.40.10:FF:000015">
    <property type="entry name" value="receptor-type tyrosine-protein phosphatase delta isoform X2"/>
    <property type="match status" value="1"/>
</dbReference>
<dbReference type="EC" id="3.1.3.48" evidence="7"/>
<dbReference type="GO" id="GO:0004725">
    <property type="term" value="F:protein tyrosine phosphatase activity"/>
    <property type="evidence" value="ECO:0007669"/>
    <property type="project" value="UniProtKB-EC"/>
</dbReference>
<evidence type="ECO:0000256" key="21">
    <source>
        <dbReference type="ARBA" id="ARBA00023170"/>
    </source>
</evidence>
<keyword evidence="22" id="KW-0325">Glycoprotein</keyword>
<keyword evidence="24" id="KW-0393">Immunoglobulin domain</keyword>
<dbReference type="CDD" id="cd00063">
    <property type="entry name" value="FN3"/>
    <property type="match status" value="8"/>
</dbReference>
<feature type="domain" description="Fibronectin type-III" evidence="36">
    <location>
        <begin position="721"/>
        <end position="820"/>
    </location>
</feature>
<dbReference type="Pfam" id="PF07679">
    <property type="entry name" value="I-set"/>
    <property type="match status" value="1"/>
</dbReference>
<feature type="domain" description="Ig-like" evidence="35">
    <location>
        <begin position="133"/>
        <end position="231"/>
    </location>
</feature>
<feature type="domain" description="Ig-like" evidence="35">
    <location>
        <begin position="243"/>
        <end position="325"/>
    </location>
</feature>
<evidence type="ECO:0000256" key="7">
    <source>
        <dbReference type="ARBA" id="ARBA00013064"/>
    </source>
</evidence>
<dbReference type="FunFam" id="2.60.40.10:FF:000098">
    <property type="entry name" value="receptor-type tyrosine-protein phosphatase F isoform X1"/>
    <property type="match status" value="1"/>
</dbReference>
<evidence type="ECO:0000313" key="38">
    <source>
        <dbReference type="Proteomes" id="UP000694393"/>
    </source>
</evidence>
<name>A0A8C8SY20_9SAUR</name>
<evidence type="ECO:0000256" key="30">
    <source>
        <dbReference type="SAM" id="MobiDB-lite"/>
    </source>
</evidence>
<feature type="signal peptide" evidence="32">
    <location>
        <begin position="1"/>
        <end position="27"/>
    </location>
</feature>
<evidence type="ECO:0000259" key="33">
    <source>
        <dbReference type="PROSITE" id="PS50055"/>
    </source>
</evidence>
<dbReference type="InterPro" id="IPR013783">
    <property type="entry name" value="Ig-like_fold"/>
</dbReference>
<dbReference type="PANTHER" id="PTHR46957">
    <property type="entry name" value="CYTOKINE RECEPTOR"/>
    <property type="match status" value="1"/>
</dbReference>
<feature type="region of interest" description="Disordered" evidence="30">
    <location>
        <begin position="408"/>
        <end position="428"/>
    </location>
</feature>
<evidence type="ECO:0000256" key="22">
    <source>
        <dbReference type="ARBA" id="ARBA00023180"/>
    </source>
</evidence>
<dbReference type="GO" id="GO:0005886">
    <property type="term" value="C:plasma membrane"/>
    <property type="evidence" value="ECO:0007669"/>
    <property type="project" value="UniProtKB-SubCell"/>
</dbReference>
<evidence type="ECO:0000256" key="4">
    <source>
        <dbReference type="ARBA" id="ARBA00004489"/>
    </source>
</evidence>
<dbReference type="InterPro" id="IPR036179">
    <property type="entry name" value="Ig-like_dom_sf"/>
</dbReference>
<feature type="domain" description="Fibronectin type-III" evidence="36">
    <location>
        <begin position="919"/>
        <end position="1014"/>
    </location>
</feature>
<dbReference type="SUPFAM" id="SSF48726">
    <property type="entry name" value="Immunoglobulin"/>
    <property type="match status" value="3"/>
</dbReference>
<dbReference type="FunFam" id="2.60.40.10:FF:000010">
    <property type="entry name" value="receptor-type tyrosine-protein phosphatase delta isoform X1"/>
    <property type="match status" value="1"/>
</dbReference>
<comment type="similarity">
    <text evidence="6">Belongs to the protein-tyrosine phosphatase family. Receptor class 2A subfamily.</text>
</comment>
<feature type="domain" description="Tyrosine-protein phosphatase" evidence="33">
    <location>
        <begin position="1642"/>
        <end position="1901"/>
    </location>
</feature>
<dbReference type="InterPro" id="IPR003599">
    <property type="entry name" value="Ig_sub"/>
</dbReference>
<feature type="region of interest" description="Disordered" evidence="30">
    <location>
        <begin position="608"/>
        <end position="630"/>
    </location>
</feature>
<reference evidence="37" key="1">
    <citation type="submission" date="2025-08" db="UniProtKB">
        <authorList>
            <consortium name="Ensembl"/>
        </authorList>
    </citation>
    <scope>IDENTIFICATION</scope>
</reference>
<evidence type="ECO:0000256" key="11">
    <source>
        <dbReference type="ARBA" id="ARBA00022692"/>
    </source>
</evidence>
<dbReference type="InterPro" id="IPR003598">
    <property type="entry name" value="Ig_sub2"/>
</dbReference>
<dbReference type="SUPFAM" id="SSF49265">
    <property type="entry name" value="Fibronectin type III"/>
    <property type="match status" value="5"/>
</dbReference>
<dbReference type="GO" id="GO:0014069">
    <property type="term" value="C:postsynaptic density"/>
    <property type="evidence" value="ECO:0007669"/>
    <property type="project" value="UniProtKB-SubCell"/>
</dbReference>
<dbReference type="FunFam" id="2.60.40.10:FF:000082">
    <property type="entry name" value="receptor-type tyrosine-protein phosphatase delta isoform X2"/>
    <property type="match status" value="1"/>
</dbReference>
<dbReference type="Gene3D" id="2.60.40.10">
    <property type="entry name" value="Immunoglobulins"/>
    <property type="match status" value="11"/>
</dbReference>
<dbReference type="Pfam" id="PF00102">
    <property type="entry name" value="Y_phosphatase"/>
    <property type="match status" value="2"/>
</dbReference>
<dbReference type="FunFam" id="3.90.190.10:FF:000002">
    <property type="entry name" value="receptor-type tyrosine-protein phosphatase delta isoform X2"/>
    <property type="match status" value="1"/>
</dbReference>
<keyword evidence="14" id="KW-0378">Hydrolase</keyword>